<keyword evidence="1" id="KW-1133">Transmembrane helix</keyword>
<dbReference type="Proteomes" id="UP000242180">
    <property type="component" value="Unassembled WGS sequence"/>
</dbReference>
<gene>
    <name evidence="2" type="ORF">BCR43DRAFT_353460</name>
</gene>
<dbReference type="AlphaFoldDB" id="A0A1X2H6D6"/>
<evidence type="ECO:0000256" key="1">
    <source>
        <dbReference type="SAM" id="Phobius"/>
    </source>
</evidence>
<dbReference type="EMBL" id="MCGN01000008">
    <property type="protein sequence ID" value="ORY94045.1"/>
    <property type="molecule type" value="Genomic_DNA"/>
</dbReference>
<evidence type="ECO:0000313" key="3">
    <source>
        <dbReference type="Proteomes" id="UP000242180"/>
    </source>
</evidence>
<accession>A0A1X2H6D6</accession>
<keyword evidence="1" id="KW-0812">Transmembrane</keyword>
<evidence type="ECO:0000313" key="2">
    <source>
        <dbReference type="EMBL" id="ORY94045.1"/>
    </source>
</evidence>
<proteinExistence type="predicted"/>
<dbReference type="InParanoid" id="A0A1X2H6D6"/>
<name>A0A1X2H6D6_SYNRA</name>
<keyword evidence="3" id="KW-1185">Reference proteome</keyword>
<feature type="transmembrane region" description="Helical" evidence="1">
    <location>
        <begin position="88"/>
        <end position="113"/>
    </location>
</feature>
<sequence>MQPLIAYTTGLITASHLAYTNSYVNLLLEKQGDFWGVHALTRFFFFLALRCSFSSSFSSSFRFLFFLFLFLFLLRLPSFACDTPPPPLYYFFLFSLLFLYNTLISLFLTLPLFTRSPSCSAKIATSHTFLFLVPNLAILQNSYLTSMHHLVYIPATLSHTMSVYY</sequence>
<feature type="transmembrane region" description="Helical" evidence="1">
    <location>
        <begin position="60"/>
        <end position="76"/>
    </location>
</feature>
<protein>
    <submittedName>
        <fullName evidence="2">Uncharacterized protein</fullName>
    </submittedName>
</protein>
<organism evidence="2 3">
    <name type="scientific">Syncephalastrum racemosum</name>
    <name type="common">Filamentous fungus</name>
    <dbReference type="NCBI Taxonomy" id="13706"/>
    <lineage>
        <taxon>Eukaryota</taxon>
        <taxon>Fungi</taxon>
        <taxon>Fungi incertae sedis</taxon>
        <taxon>Mucoromycota</taxon>
        <taxon>Mucoromycotina</taxon>
        <taxon>Mucoromycetes</taxon>
        <taxon>Mucorales</taxon>
        <taxon>Syncephalastraceae</taxon>
        <taxon>Syncephalastrum</taxon>
    </lineage>
</organism>
<comment type="caution">
    <text evidence="2">The sequence shown here is derived from an EMBL/GenBank/DDBJ whole genome shotgun (WGS) entry which is preliminary data.</text>
</comment>
<reference evidence="2 3" key="1">
    <citation type="submission" date="2016-07" db="EMBL/GenBank/DDBJ databases">
        <title>Pervasive Adenine N6-methylation of Active Genes in Fungi.</title>
        <authorList>
            <consortium name="DOE Joint Genome Institute"/>
            <person name="Mondo S.J."/>
            <person name="Dannebaum R.O."/>
            <person name="Kuo R.C."/>
            <person name="Labutti K."/>
            <person name="Haridas S."/>
            <person name="Kuo A."/>
            <person name="Salamov A."/>
            <person name="Ahrendt S.R."/>
            <person name="Lipzen A."/>
            <person name="Sullivan W."/>
            <person name="Andreopoulos W.B."/>
            <person name="Clum A."/>
            <person name="Lindquist E."/>
            <person name="Daum C."/>
            <person name="Ramamoorthy G.K."/>
            <person name="Gryganskyi A."/>
            <person name="Culley D."/>
            <person name="Magnuson J.K."/>
            <person name="James T.Y."/>
            <person name="O'Malley M.A."/>
            <person name="Stajich J.E."/>
            <person name="Spatafora J.W."/>
            <person name="Visel A."/>
            <person name="Grigoriev I.V."/>
        </authorList>
    </citation>
    <scope>NUCLEOTIDE SEQUENCE [LARGE SCALE GENOMIC DNA]</scope>
    <source>
        <strain evidence="2 3">NRRL 2496</strain>
    </source>
</reference>
<keyword evidence="1" id="KW-0472">Membrane</keyword>